<evidence type="ECO:0000256" key="1">
    <source>
        <dbReference type="SAM" id="MobiDB-lite"/>
    </source>
</evidence>
<dbReference type="Pfam" id="PF19197">
    <property type="entry name" value="DUF5872"/>
    <property type="match status" value="1"/>
</dbReference>
<dbReference type="InterPro" id="IPR043803">
    <property type="entry name" value="DUF5872"/>
</dbReference>
<feature type="region of interest" description="Disordered" evidence="1">
    <location>
        <begin position="123"/>
        <end position="173"/>
    </location>
</feature>
<sequence>MNKSKSKPTNEKLYNRIKSLAKKKFHVYPSIYANSWVVKEYKKRGGTYSGKRTNKSGLSRWYREKWIDVCKLPKRVSCGRHKLSSKKWKRGYPYCRPSVRVNKNTPVIASKLSKAQIKRRCSLKHKNPIRRMSGKNMSRRKPSRMSRRKPSRMSRRKQSHMSRRKPSRMSRRK</sequence>
<reference evidence="3" key="1">
    <citation type="journal article" date="2020" name="Nature">
        <title>Giant virus diversity and host interactions through global metagenomics.</title>
        <authorList>
            <person name="Schulz F."/>
            <person name="Roux S."/>
            <person name="Paez-Espino D."/>
            <person name="Jungbluth S."/>
            <person name="Walsh D.A."/>
            <person name="Denef V.J."/>
            <person name="McMahon K.D."/>
            <person name="Konstantinidis K.T."/>
            <person name="Eloe-Fadrosh E.A."/>
            <person name="Kyrpides N.C."/>
            <person name="Woyke T."/>
        </authorList>
    </citation>
    <scope>NUCLEOTIDE SEQUENCE</scope>
    <source>
        <strain evidence="3">GVMAG-M-3300023174-102</strain>
    </source>
</reference>
<protein>
    <recommendedName>
        <fullName evidence="2">DUF5872 domain-containing protein</fullName>
    </recommendedName>
</protein>
<name>A0A6C0CZY5_9ZZZZ</name>
<evidence type="ECO:0000259" key="2">
    <source>
        <dbReference type="Pfam" id="PF19197"/>
    </source>
</evidence>
<accession>A0A6C0CZY5</accession>
<organism evidence="3">
    <name type="scientific">viral metagenome</name>
    <dbReference type="NCBI Taxonomy" id="1070528"/>
    <lineage>
        <taxon>unclassified sequences</taxon>
        <taxon>metagenomes</taxon>
        <taxon>organismal metagenomes</taxon>
    </lineage>
</organism>
<proteinExistence type="predicted"/>
<dbReference type="EMBL" id="MN739515">
    <property type="protein sequence ID" value="QHT09773.1"/>
    <property type="molecule type" value="Genomic_DNA"/>
</dbReference>
<feature type="domain" description="DUF5872" evidence="2">
    <location>
        <begin position="8"/>
        <end position="126"/>
    </location>
</feature>
<dbReference type="AlphaFoldDB" id="A0A6C0CZY5"/>
<evidence type="ECO:0000313" key="3">
    <source>
        <dbReference type="EMBL" id="QHT09773.1"/>
    </source>
</evidence>